<feature type="transmembrane region" description="Helical" evidence="4">
    <location>
        <begin position="224"/>
        <end position="246"/>
    </location>
</feature>
<keyword evidence="1 4" id="KW-0812">Transmembrane</keyword>
<dbReference type="PANTHER" id="PTHR23523:SF2">
    <property type="entry name" value="2-NITROIMIDAZOLE TRANSPORTER"/>
    <property type="match status" value="1"/>
</dbReference>
<feature type="transmembrane region" description="Helical" evidence="4">
    <location>
        <begin position="352"/>
        <end position="371"/>
    </location>
</feature>
<keyword evidence="3 4" id="KW-0472">Membrane</keyword>
<dbReference type="RefSeq" id="WP_228164637.1">
    <property type="nucleotide sequence ID" value="NZ_JAPTHD010000011.1"/>
</dbReference>
<reference evidence="6" key="1">
    <citation type="journal article" date="2022" name="J Environ Chem Eng">
        <title>Biodegradation of petroleum oil using a constructed nonpathogenic and heavy metal-tolerant bacterial consortium isolated from marine sponges.</title>
        <authorList>
            <person name="Dechsakulwatana C."/>
            <person name="Rungsihiranrut A."/>
            <person name="Muangchinda C."/>
            <person name="Ningthoujam R."/>
            <person name="Klankeo P."/>
            <person name="Pinyakong O."/>
        </authorList>
    </citation>
    <scope>NUCLEOTIDE SEQUENCE [LARGE SCALE GENOMIC DNA]</scope>
    <source>
        <strain evidence="6">MO2-4</strain>
    </source>
</reference>
<comment type="caution">
    <text evidence="5">The sequence shown here is derived from an EMBL/GenBank/DDBJ whole genome shotgun (WGS) entry which is preliminary data.</text>
</comment>
<dbReference type="EMBL" id="JAPTHD010000011">
    <property type="protein sequence ID" value="MDV5825450.1"/>
    <property type="molecule type" value="Genomic_DNA"/>
</dbReference>
<feature type="transmembrane region" description="Helical" evidence="4">
    <location>
        <begin position="62"/>
        <end position="82"/>
    </location>
</feature>
<feature type="transmembrane region" description="Helical" evidence="4">
    <location>
        <begin position="116"/>
        <end position="135"/>
    </location>
</feature>
<evidence type="ECO:0000313" key="5">
    <source>
        <dbReference type="EMBL" id="MDV5825450.1"/>
    </source>
</evidence>
<dbReference type="InterPro" id="IPR052524">
    <property type="entry name" value="MFS_Cyanate_Porter"/>
</dbReference>
<keyword evidence="2 4" id="KW-1133">Transmembrane helix</keyword>
<dbReference type="Gene3D" id="1.20.1250.20">
    <property type="entry name" value="MFS general substrate transporter like domains"/>
    <property type="match status" value="2"/>
</dbReference>
<evidence type="ECO:0000313" key="6">
    <source>
        <dbReference type="Proteomes" id="UP001185984"/>
    </source>
</evidence>
<keyword evidence="6" id="KW-1185">Reference proteome</keyword>
<evidence type="ECO:0008006" key="7">
    <source>
        <dbReference type="Google" id="ProtNLM"/>
    </source>
</evidence>
<dbReference type="InterPro" id="IPR011701">
    <property type="entry name" value="MFS"/>
</dbReference>
<dbReference type="Proteomes" id="UP001185984">
    <property type="component" value="Unassembled WGS sequence"/>
</dbReference>
<dbReference type="SUPFAM" id="SSF103473">
    <property type="entry name" value="MFS general substrate transporter"/>
    <property type="match status" value="1"/>
</dbReference>
<dbReference type="InterPro" id="IPR036259">
    <property type="entry name" value="MFS_trans_sf"/>
</dbReference>
<evidence type="ECO:0000256" key="2">
    <source>
        <dbReference type="ARBA" id="ARBA00022989"/>
    </source>
</evidence>
<proteinExistence type="predicted"/>
<feature type="transmembrane region" description="Helical" evidence="4">
    <location>
        <begin position="377"/>
        <end position="399"/>
    </location>
</feature>
<evidence type="ECO:0000256" key="4">
    <source>
        <dbReference type="SAM" id="Phobius"/>
    </source>
</evidence>
<feature type="transmembrane region" description="Helical" evidence="4">
    <location>
        <begin position="184"/>
        <end position="203"/>
    </location>
</feature>
<feature type="transmembrane region" description="Helical" evidence="4">
    <location>
        <begin position="147"/>
        <end position="172"/>
    </location>
</feature>
<evidence type="ECO:0000256" key="3">
    <source>
        <dbReference type="ARBA" id="ARBA00023136"/>
    </source>
</evidence>
<gene>
    <name evidence="5" type="ORF">O0R41_17745</name>
</gene>
<dbReference type="Pfam" id="PF07690">
    <property type="entry name" value="MFS_1"/>
    <property type="match status" value="1"/>
</dbReference>
<feature type="transmembrane region" description="Helical" evidence="4">
    <location>
        <begin position="94"/>
        <end position="110"/>
    </location>
</feature>
<feature type="transmembrane region" description="Helical" evidence="4">
    <location>
        <begin position="26"/>
        <end position="50"/>
    </location>
</feature>
<sequence length="409" mass="42161">MRSTAPNSRSQEDNVAHEAAVRIRRLLLGGGIVGTAFTLRLVFASLSVRLPELTCDMGMTRYAASALVTLPVLCLGLGAPFAARIGQRWGIERTLFGALTLLVCATALRASGSEVALFAFSMLAAAAIAIANVLLPSLVKRDFANRTALLTGLYVTAISGGAAIAAGTTVPIEHALNGDWRTGLAIWALPPLCALLLWLPLLGRRGTRSKGGSVRVPELLRDPLALRVAVFMGLQSALAFTALSWLAPLLRERGLSAVTAGLVVSALTLVQLATSLTTPALATRSRDQRPLAVLLAIGGAGGMLGLLLAPLSAVWFCALLQGLAQGGLFSLALTLVVLRAPDSDTAAQLSGMAQTIGYIPAACAPLAVGLIRAATGGIAAVGWLFALIGLGLIWSGLGAGQPAFVQRRG</sequence>
<name>A0ABU4A0Z1_9SPHN</name>
<feature type="transmembrane region" description="Helical" evidence="4">
    <location>
        <begin position="293"/>
        <end position="316"/>
    </location>
</feature>
<feature type="transmembrane region" description="Helical" evidence="4">
    <location>
        <begin position="322"/>
        <end position="340"/>
    </location>
</feature>
<accession>A0ABU4A0Z1</accession>
<organism evidence="5 6">
    <name type="scientific">Sphingobium naphthae</name>
    <dbReference type="NCBI Taxonomy" id="1886786"/>
    <lineage>
        <taxon>Bacteria</taxon>
        <taxon>Pseudomonadati</taxon>
        <taxon>Pseudomonadota</taxon>
        <taxon>Alphaproteobacteria</taxon>
        <taxon>Sphingomonadales</taxon>
        <taxon>Sphingomonadaceae</taxon>
        <taxon>Sphingobium</taxon>
    </lineage>
</organism>
<protein>
    <recommendedName>
        <fullName evidence="7">MFS transporter</fullName>
    </recommendedName>
</protein>
<feature type="transmembrane region" description="Helical" evidence="4">
    <location>
        <begin position="258"/>
        <end position="281"/>
    </location>
</feature>
<evidence type="ECO:0000256" key="1">
    <source>
        <dbReference type="ARBA" id="ARBA00022692"/>
    </source>
</evidence>
<dbReference type="PANTHER" id="PTHR23523">
    <property type="match status" value="1"/>
</dbReference>